<evidence type="ECO:0000313" key="12">
    <source>
        <dbReference type="EMBL" id="KAA9166406.1"/>
    </source>
</evidence>
<evidence type="ECO:0000256" key="9">
    <source>
        <dbReference type="ARBA" id="ARBA00023012"/>
    </source>
</evidence>
<dbReference type="InterPro" id="IPR003661">
    <property type="entry name" value="HisK_dim/P_dom"/>
</dbReference>
<keyword evidence="6" id="KW-0812">Transmembrane</keyword>
<protein>
    <recommendedName>
        <fullName evidence="3">histidine kinase</fullName>
        <ecNumber evidence="3">2.7.13.3</ecNumber>
    </recommendedName>
</protein>
<dbReference type="SMART" id="SM00387">
    <property type="entry name" value="HATPase_c"/>
    <property type="match status" value="1"/>
</dbReference>
<dbReference type="EMBL" id="VMNW02000002">
    <property type="protein sequence ID" value="KAA9166406.1"/>
    <property type="molecule type" value="Genomic_DNA"/>
</dbReference>
<dbReference type="SUPFAM" id="SSF55874">
    <property type="entry name" value="ATPase domain of HSP90 chaperone/DNA topoisomerase II/histidine kinase"/>
    <property type="match status" value="1"/>
</dbReference>
<organism evidence="12 13">
    <name type="scientific">Amycolatopsis acidicola</name>
    <dbReference type="NCBI Taxonomy" id="2596893"/>
    <lineage>
        <taxon>Bacteria</taxon>
        <taxon>Bacillati</taxon>
        <taxon>Actinomycetota</taxon>
        <taxon>Actinomycetes</taxon>
        <taxon>Pseudonocardiales</taxon>
        <taxon>Pseudonocardiaceae</taxon>
        <taxon>Amycolatopsis</taxon>
    </lineage>
</organism>
<evidence type="ECO:0000256" key="1">
    <source>
        <dbReference type="ARBA" id="ARBA00000085"/>
    </source>
</evidence>
<evidence type="ECO:0000259" key="11">
    <source>
        <dbReference type="PROSITE" id="PS50109"/>
    </source>
</evidence>
<dbReference type="SMART" id="SM00388">
    <property type="entry name" value="HisKA"/>
    <property type="match status" value="1"/>
</dbReference>
<keyword evidence="5" id="KW-0808">Transferase</keyword>
<accession>A0A5N0VJQ6</accession>
<feature type="domain" description="Histidine kinase" evidence="11">
    <location>
        <begin position="119"/>
        <end position="327"/>
    </location>
</feature>
<dbReference type="OrthoDB" id="9786919at2"/>
<dbReference type="PANTHER" id="PTHR45436:SF5">
    <property type="entry name" value="SENSOR HISTIDINE KINASE TRCS"/>
    <property type="match status" value="1"/>
</dbReference>
<comment type="subcellular location">
    <subcellularLocation>
        <location evidence="2">Cell membrane</location>
    </subcellularLocation>
</comment>
<dbReference type="PANTHER" id="PTHR45436">
    <property type="entry name" value="SENSOR HISTIDINE KINASE YKOH"/>
    <property type="match status" value="1"/>
</dbReference>
<dbReference type="InterPro" id="IPR050428">
    <property type="entry name" value="TCS_sensor_his_kinase"/>
</dbReference>
<dbReference type="GO" id="GO:0005886">
    <property type="term" value="C:plasma membrane"/>
    <property type="evidence" value="ECO:0007669"/>
    <property type="project" value="UniProtKB-SubCell"/>
</dbReference>
<keyword evidence="13" id="KW-1185">Reference proteome</keyword>
<evidence type="ECO:0000256" key="4">
    <source>
        <dbReference type="ARBA" id="ARBA00022553"/>
    </source>
</evidence>
<dbReference type="AlphaFoldDB" id="A0A5N0VJQ6"/>
<dbReference type="GO" id="GO:0000155">
    <property type="term" value="F:phosphorelay sensor kinase activity"/>
    <property type="evidence" value="ECO:0007669"/>
    <property type="project" value="InterPro"/>
</dbReference>
<keyword evidence="10" id="KW-0472">Membrane</keyword>
<evidence type="ECO:0000256" key="10">
    <source>
        <dbReference type="ARBA" id="ARBA00023136"/>
    </source>
</evidence>
<dbReference type="InterPro" id="IPR005467">
    <property type="entry name" value="His_kinase_dom"/>
</dbReference>
<evidence type="ECO:0000256" key="3">
    <source>
        <dbReference type="ARBA" id="ARBA00012438"/>
    </source>
</evidence>
<dbReference type="CDD" id="cd00075">
    <property type="entry name" value="HATPase"/>
    <property type="match status" value="1"/>
</dbReference>
<proteinExistence type="predicted"/>
<evidence type="ECO:0000256" key="2">
    <source>
        <dbReference type="ARBA" id="ARBA00004236"/>
    </source>
</evidence>
<dbReference type="Pfam" id="PF02518">
    <property type="entry name" value="HATPase_c"/>
    <property type="match status" value="1"/>
</dbReference>
<comment type="catalytic activity">
    <reaction evidence="1">
        <text>ATP + protein L-histidine = ADP + protein N-phospho-L-histidine.</text>
        <dbReference type="EC" id="2.7.13.3"/>
    </reaction>
</comment>
<keyword evidence="4" id="KW-0597">Phosphoprotein</keyword>
<evidence type="ECO:0000256" key="8">
    <source>
        <dbReference type="ARBA" id="ARBA00022989"/>
    </source>
</evidence>
<evidence type="ECO:0000256" key="5">
    <source>
        <dbReference type="ARBA" id="ARBA00022679"/>
    </source>
</evidence>
<sequence>MLARRLLPLEVPGRRAVPLPGADSPYAPRLGPLANPLIPVLRVPAHAGVSGCTRPEGSVVAVRDREGARSTVERRWRRAVALTAGVSVVLGGIAALRCGLAKAGRRPSSRESQRRFAANASHELRTPVSVQRTLVDVAMAEAGPGTEIHRLGGQLLAANERIERVVEGLLMLARADEGPAEREPVRLDEVAGRVLGELAPSAAARGVTLSRELSPKTVAGEGFLVERLLVELVRNAIQYNVDGGVVRVRVGREVVVENTGPVVVADAVAGLFEPFRRACPDRTSHGDGAGLGLAIVRSIALAHGGSVRAEPGVQGGLRVTVRLAPARHWAA</sequence>
<evidence type="ECO:0000256" key="7">
    <source>
        <dbReference type="ARBA" id="ARBA00022777"/>
    </source>
</evidence>
<keyword evidence="8" id="KW-1133">Transmembrane helix</keyword>
<comment type="caution">
    <text evidence="12">The sequence shown here is derived from an EMBL/GenBank/DDBJ whole genome shotgun (WGS) entry which is preliminary data.</text>
</comment>
<dbReference type="SUPFAM" id="SSF47384">
    <property type="entry name" value="Homodimeric domain of signal transducing histidine kinase"/>
    <property type="match status" value="1"/>
</dbReference>
<dbReference type="InterPro" id="IPR003594">
    <property type="entry name" value="HATPase_dom"/>
</dbReference>
<dbReference type="Proteomes" id="UP000319769">
    <property type="component" value="Unassembled WGS sequence"/>
</dbReference>
<dbReference type="Gene3D" id="3.30.565.10">
    <property type="entry name" value="Histidine kinase-like ATPase, C-terminal domain"/>
    <property type="match status" value="1"/>
</dbReference>
<gene>
    <name evidence="12" type="ORF">FPZ12_002265</name>
</gene>
<dbReference type="InterPro" id="IPR036097">
    <property type="entry name" value="HisK_dim/P_sf"/>
</dbReference>
<dbReference type="CDD" id="cd00082">
    <property type="entry name" value="HisKA"/>
    <property type="match status" value="1"/>
</dbReference>
<reference evidence="12" key="1">
    <citation type="submission" date="2019-09" db="EMBL/GenBank/DDBJ databases">
        <authorList>
            <person name="Teo W.F.A."/>
            <person name="Duangmal K."/>
        </authorList>
    </citation>
    <scope>NUCLEOTIDE SEQUENCE [LARGE SCALE GENOMIC DNA]</scope>
    <source>
        <strain evidence="12">K81G1</strain>
    </source>
</reference>
<dbReference type="InterPro" id="IPR004358">
    <property type="entry name" value="Sig_transdc_His_kin-like_C"/>
</dbReference>
<evidence type="ECO:0000256" key="6">
    <source>
        <dbReference type="ARBA" id="ARBA00022692"/>
    </source>
</evidence>
<dbReference type="EC" id="2.7.13.3" evidence="3"/>
<dbReference type="PRINTS" id="PR00344">
    <property type="entry name" value="BCTRLSENSOR"/>
</dbReference>
<dbReference type="Pfam" id="PF00512">
    <property type="entry name" value="HisKA"/>
    <property type="match status" value="1"/>
</dbReference>
<keyword evidence="9" id="KW-0902">Two-component regulatory system</keyword>
<dbReference type="Gene3D" id="1.10.287.130">
    <property type="match status" value="1"/>
</dbReference>
<name>A0A5N0VJQ6_9PSEU</name>
<dbReference type="PROSITE" id="PS50109">
    <property type="entry name" value="HIS_KIN"/>
    <property type="match status" value="1"/>
</dbReference>
<evidence type="ECO:0000313" key="13">
    <source>
        <dbReference type="Proteomes" id="UP000319769"/>
    </source>
</evidence>
<keyword evidence="7 12" id="KW-0418">Kinase</keyword>
<dbReference type="InterPro" id="IPR036890">
    <property type="entry name" value="HATPase_C_sf"/>
</dbReference>